<proteinExistence type="predicted"/>
<organism evidence="1 2">
    <name type="scientific">Eumeta variegata</name>
    <name type="common">Bagworm moth</name>
    <name type="synonym">Eumeta japonica</name>
    <dbReference type="NCBI Taxonomy" id="151549"/>
    <lineage>
        <taxon>Eukaryota</taxon>
        <taxon>Metazoa</taxon>
        <taxon>Ecdysozoa</taxon>
        <taxon>Arthropoda</taxon>
        <taxon>Hexapoda</taxon>
        <taxon>Insecta</taxon>
        <taxon>Pterygota</taxon>
        <taxon>Neoptera</taxon>
        <taxon>Endopterygota</taxon>
        <taxon>Lepidoptera</taxon>
        <taxon>Glossata</taxon>
        <taxon>Ditrysia</taxon>
        <taxon>Tineoidea</taxon>
        <taxon>Psychidae</taxon>
        <taxon>Oiketicinae</taxon>
        <taxon>Eumeta</taxon>
    </lineage>
</organism>
<sequence>MRNKYRVCRELVEEEVKKIIAMPRVNASLLSMEPLRETLCALALKGHFDGFFIYSHCFLDVRKPLSSEFLFFYLRKLIKIAWCEVEAVRQMRMRCKCASFRQFFYFTSKGLNCLCWPSADSTFALNAMNNSGTEVSTCCLRNNDETHASGRAARASPTAAGENGPRCRRCFGHTVCCAICHIIYGDTHTAGPGFVQRGARLFFSALESVP</sequence>
<dbReference type="Proteomes" id="UP000299102">
    <property type="component" value="Unassembled WGS sequence"/>
</dbReference>
<evidence type="ECO:0000313" key="2">
    <source>
        <dbReference type="Proteomes" id="UP000299102"/>
    </source>
</evidence>
<reference evidence="1 2" key="1">
    <citation type="journal article" date="2019" name="Commun. Biol.">
        <title>The bagworm genome reveals a unique fibroin gene that provides high tensile strength.</title>
        <authorList>
            <person name="Kono N."/>
            <person name="Nakamura H."/>
            <person name="Ohtoshi R."/>
            <person name="Tomita M."/>
            <person name="Numata K."/>
            <person name="Arakawa K."/>
        </authorList>
    </citation>
    <scope>NUCLEOTIDE SEQUENCE [LARGE SCALE GENOMIC DNA]</scope>
</reference>
<accession>A0A4C1ZSQ2</accession>
<name>A0A4C1ZSQ2_EUMVA</name>
<protein>
    <submittedName>
        <fullName evidence="1">Uncharacterized protein</fullName>
    </submittedName>
</protein>
<comment type="caution">
    <text evidence="1">The sequence shown here is derived from an EMBL/GenBank/DDBJ whole genome shotgun (WGS) entry which is preliminary data.</text>
</comment>
<dbReference type="AlphaFoldDB" id="A0A4C1ZSQ2"/>
<evidence type="ECO:0000313" key="1">
    <source>
        <dbReference type="EMBL" id="GBP89687.1"/>
    </source>
</evidence>
<gene>
    <name evidence="1" type="ORF">EVAR_20382_1</name>
</gene>
<dbReference type="EMBL" id="BGZK01002019">
    <property type="protein sequence ID" value="GBP89687.1"/>
    <property type="molecule type" value="Genomic_DNA"/>
</dbReference>
<keyword evidence="2" id="KW-1185">Reference proteome</keyword>